<evidence type="ECO:0000313" key="1">
    <source>
        <dbReference type="Proteomes" id="UP000694863"/>
    </source>
</evidence>
<reference evidence="2" key="1">
    <citation type="submission" date="2025-08" db="UniProtKB">
        <authorList>
            <consortium name="RefSeq"/>
        </authorList>
    </citation>
    <scope>IDENTIFICATION</scope>
</reference>
<name>A0AC55CR73_ECHTE</name>
<accession>A0AC55CR73</accession>
<evidence type="ECO:0000313" key="2">
    <source>
        <dbReference type="RefSeq" id="XP_045141971.1"/>
    </source>
</evidence>
<sequence length="987" mass="108979">MSVDCRGRVLATQDPEGAQEVPGHQHPSGEKLSGSEKTVPLGAARESPLIKMEAEGQHPRPVSSPEETLRTRGWDPLSHGPKEKALLPGGAHPSLKAPAISWEGRTRDRQMAAALLTAWSQMPVTFEDVALYLSREEWGHMDHAQQSFNREVLQKRNELTLGFPISRPLWASQGQGKGEASIEGLQRGDEEEKTPECTEVVEVGTEASAPATLGDMKPFRTLAHRAPEDALQSGQVAGGSLGSGQAEAEGPPGPQEQRQPQTASLACRAPETQPGGSRERLSQKEGGPATGAQSSAEGLAAEGDGSKKTYRCEQCGKAFSWHSHLVTHRRTHTGEKPYACTDCGKRFGRSSHLIQHQIIHTGEKPYTCPACWKSFSHHSTLIQHQRIHTGEKPYVCDRCAKRFTRRSDLVTHQGTHTGAKPHKCPVCSKCFTQSSALVTHQRTHTGVKPYPCPECGKCFSQRSNLIAHNRTHTGEKPYHCLDCGKSFSHSSHLTAHQRTHRGVRPYACPLCGKSFSRRSNLHRHEKIHTSGTKALAMLMLGAAAAGALAAPPPGETEPKKVETGVPGPSSRAFSALDPLLGADPERGGRKGHLARPFRRSSHSLWLEQQCLPTVRGFDFLCEPRKGKRRRKMPVTFEDVALYLSQEEWGRLDHEQRRMYRDALQKRSRRGFSNHWLVAAALGSVNGQRFPRADFCVPTVLLEAPLQWNNAAVLRKPYGCSECGKCFSHSSHLTTHQRTHRGIRPYSCLLCGKSFTRNSTLIQHERIHTGEKPYVCDHCAKRFTRRSDLVAHQSVHTGIKPYKCHFCSKCFTQSSALVTHQRIHTGIMPYPCPECGKGFSHRSILIAHNRIHTGEKPFHCLDCGKNFNHSSHLTAHQRTHRGVRPYACPQCGKSFSRRSNLQRHEKTHTTGSKTPPVPVLESAEGSLVAPTSPLAKEAGRQSQSIKEEQRPPQNRGRRGKGVREAAGMGPSLKTKEESALEEPSPSCK</sequence>
<dbReference type="RefSeq" id="XP_045141971.1">
    <property type="nucleotide sequence ID" value="XM_045286036.1"/>
</dbReference>
<organism evidence="1 2">
    <name type="scientific">Echinops telfairi</name>
    <name type="common">Lesser hedgehog tenrec</name>
    <dbReference type="NCBI Taxonomy" id="9371"/>
    <lineage>
        <taxon>Eukaryota</taxon>
        <taxon>Metazoa</taxon>
        <taxon>Chordata</taxon>
        <taxon>Craniata</taxon>
        <taxon>Vertebrata</taxon>
        <taxon>Euteleostomi</taxon>
        <taxon>Mammalia</taxon>
        <taxon>Eutheria</taxon>
        <taxon>Afrotheria</taxon>
        <taxon>Tenrecidae</taxon>
        <taxon>Tenrecinae</taxon>
        <taxon>Echinops</taxon>
    </lineage>
</organism>
<proteinExistence type="predicted"/>
<keyword evidence="1" id="KW-1185">Reference proteome</keyword>
<gene>
    <name evidence="2" type="primary">LOC101639418</name>
</gene>
<dbReference type="Proteomes" id="UP000694863">
    <property type="component" value="Unplaced"/>
</dbReference>
<protein>
    <submittedName>
        <fullName evidence="2">Zinc finger protein 205</fullName>
    </submittedName>
</protein>